<gene>
    <name evidence="2" type="ORF">Bathy02g01630</name>
</gene>
<name>K8ERI3_9CHLO</name>
<dbReference type="RefSeq" id="XP_007514770.1">
    <property type="nucleotide sequence ID" value="XM_007514708.1"/>
</dbReference>
<keyword evidence="3" id="KW-1185">Reference proteome</keyword>
<evidence type="ECO:0000256" key="1">
    <source>
        <dbReference type="SAM" id="MobiDB-lite"/>
    </source>
</evidence>
<sequence length="390" mass="42891">MCCFFPPHILREKSSYFIHSLSASLREEEEEKERRNEGKTLTMLTTMLKPFSFAKSLVPSLACFACGVLLELGFGLTGKLRRGNVTKKRRLLAVSGTLQDGFALRKNLDGVREEDKAVFIGFALVRGVKMYFDVKPEGCREHVRKDFEDEDEEGRRRQRRPNMNPALVVTNDWNDANVYHVFAVTEEALCEALANEPRYLGIAPDIAKVDLWAKETSESVRVAAGVGSVSGGGGGGVGGENDDDDTRYATMLTVVAYGIPGARAVEAKGYAKEDGCRVTTFAECSARAFGDEKPPFTTRDANIRKAQKGNLASQSPSSSSKDDDEEIHDAINTTKIIRLREDLYGARSSFSPRLIDRTAAERAVAYVQKQRATIPKSDVNTLGGYSPPDA</sequence>
<dbReference type="OrthoDB" id="39247at2759"/>
<reference evidence="2 3" key="1">
    <citation type="submission" date="2011-10" db="EMBL/GenBank/DDBJ databases">
        <authorList>
            <person name="Genoscope - CEA"/>
        </authorList>
    </citation>
    <scope>NUCLEOTIDE SEQUENCE [LARGE SCALE GENOMIC DNA]</scope>
    <source>
        <strain evidence="2 3">RCC 1105</strain>
    </source>
</reference>
<evidence type="ECO:0000313" key="3">
    <source>
        <dbReference type="Proteomes" id="UP000198341"/>
    </source>
</evidence>
<dbReference type="AlphaFoldDB" id="K8ERI3"/>
<dbReference type="EMBL" id="FO082277">
    <property type="protein sequence ID" value="CCO15010.1"/>
    <property type="molecule type" value="Genomic_DNA"/>
</dbReference>
<protein>
    <submittedName>
        <fullName evidence="2">Uncharacterized protein</fullName>
    </submittedName>
</protein>
<organism evidence="2 3">
    <name type="scientific">Bathycoccus prasinos</name>
    <dbReference type="NCBI Taxonomy" id="41875"/>
    <lineage>
        <taxon>Eukaryota</taxon>
        <taxon>Viridiplantae</taxon>
        <taxon>Chlorophyta</taxon>
        <taxon>Mamiellophyceae</taxon>
        <taxon>Mamiellales</taxon>
        <taxon>Bathycoccaceae</taxon>
        <taxon>Bathycoccus</taxon>
    </lineage>
</organism>
<accession>K8ERI3</accession>
<dbReference type="Proteomes" id="UP000198341">
    <property type="component" value="Chromosome 2"/>
</dbReference>
<dbReference type="GeneID" id="19017277"/>
<proteinExistence type="predicted"/>
<dbReference type="KEGG" id="bpg:Bathy02g01630"/>
<evidence type="ECO:0000313" key="2">
    <source>
        <dbReference type="EMBL" id="CCO15010.1"/>
    </source>
</evidence>
<feature type="region of interest" description="Disordered" evidence="1">
    <location>
        <begin position="305"/>
        <end position="327"/>
    </location>
</feature>